<proteinExistence type="predicted"/>
<evidence type="ECO:0000313" key="2">
    <source>
        <dbReference type="EMBL" id="KAF9506186.1"/>
    </source>
</evidence>
<sequence>MRHIQEIGVIRVEGDRWGFDMRASTADGVIVVAVTIRVFNPGCRWDSLQALPALLYYRQSAGMMPASLRRWSSLAQHSGYSGGKEYARERKGSTYFGEGLEPFLRHAEENSIPVFALVHINSSTNLRAPAVASAIEDCFVPEKRDDKRNTAGFLAMEGRGIKMMGRSPLDSVIVQHYWLKSFVHSTSLDDARRLSRTYGSEREPLMHTEHQRQNFHIASTVMLNAKEQDAIRTRCNPFREDQRLSPITKDATKEAKASTKRDHGEDRIRLMEKRRRES</sequence>
<evidence type="ECO:0000256" key="1">
    <source>
        <dbReference type="SAM" id="MobiDB-lite"/>
    </source>
</evidence>
<dbReference type="Proteomes" id="UP000886523">
    <property type="component" value="Unassembled WGS sequence"/>
</dbReference>
<evidence type="ECO:0000313" key="3">
    <source>
        <dbReference type="Proteomes" id="UP000886523"/>
    </source>
</evidence>
<gene>
    <name evidence="2" type="ORF">BS47DRAFT_1367528</name>
</gene>
<reference evidence="2" key="1">
    <citation type="journal article" date="2020" name="Nat. Commun.">
        <title>Large-scale genome sequencing of mycorrhizal fungi provides insights into the early evolution of symbiotic traits.</title>
        <authorList>
            <person name="Miyauchi S."/>
            <person name="Kiss E."/>
            <person name="Kuo A."/>
            <person name="Drula E."/>
            <person name="Kohler A."/>
            <person name="Sanchez-Garcia M."/>
            <person name="Morin E."/>
            <person name="Andreopoulos B."/>
            <person name="Barry K.W."/>
            <person name="Bonito G."/>
            <person name="Buee M."/>
            <person name="Carver A."/>
            <person name="Chen C."/>
            <person name="Cichocki N."/>
            <person name="Clum A."/>
            <person name="Culley D."/>
            <person name="Crous P.W."/>
            <person name="Fauchery L."/>
            <person name="Girlanda M."/>
            <person name="Hayes R.D."/>
            <person name="Keri Z."/>
            <person name="LaButti K."/>
            <person name="Lipzen A."/>
            <person name="Lombard V."/>
            <person name="Magnuson J."/>
            <person name="Maillard F."/>
            <person name="Murat C."/>
            <person name="Nolan M."/>
            <person name="Ohm R.A."/>
            <person name="Pangilinan J."/>
            <person name="Pereira M.F."/>
            <person name="Perotto S."/>
            <person name="Peter M."/>
            <person name="Pfister S."/>
            <person name="Riley R."/>
            <person name="Sitrit Y."/>
            <person name="Stielow J.B."/>
            <person name="Szollosi G."/>
            <person name="Zifcakova L."/>
            <person name="Stursova M."/>
            <person name="Spatafora J.W."/>
            <person name="Tedersoo L."/>
            <person name="Vaario L.M."/>
            <person name="Yamada A."/>
            <person name="Yan M."/>
            <person name="Wang P."/>
            <person name="Xu J."/>
            <person name="Bruns T."/>
            <person name="Baldrian P."/>
            <person name="Vilgalys R."/>
            <person name="Dunand C."/>
            <person name="Henrissat B."/>
            <person name="Grigoriev I.V."/>
            <person name="Hibbett D."/>
            <person name="Nagy L.G."/>
            <person name="Martin F.M."/>
        </authorList>
    </citation>
    <scope>NUCLEOTIDE SEQUENCE</scope>
    <source>
        <strain evidence="2">UP504</strain>
    </source>
</reference>
<dbReference type="AlphaFoldDB" id="A0A9P6AI73"/>
<comment type="caution">
    <text evidence="2">The sequence shown here is derived from an EMBL/GenBank/DDBJ whole genome shotgun (WGS) entry which is preliminary data.</text>
</comment>
<protein>
    <submittedName>
        <fullName evidence="2">Uncharacterized protein</fullName>
    </submittedName>
</protein>
<dbReference type="EMBL" id="MU129120">
    <property type="protein sequence ID" value="KAF9506186.1"/>
    <property type="molecule type" value="Genomic_DNA"/>
</dbReference>
<feature type="compositionally biased region" description="Basic and acidic residues" evidence="1">
    <location>
        <begin position="250"/>
        <end position="278"/>
    </location>
</feature>
<feature type="region of interest" description="Disordered" evidence="1">
    <location>
        <begin position="237"/>
        <end position="278"/>
    </location>
</feature>
<keyword evidence="3" id="KW-1185">Reference proteome</keyword>
<organism evidence="2 3">
    <name type="scientific">Hydnum rufescens UP504</name>
    <dbReference type="NCBI Taxonomy" id="1448309"/>
    <lineage>
        <taxon>Eukaryota</taxon>
        <taxon>Fungi</taxon>
        <taxon>Dikarya</taxon>
        <taxon>Basidiomycota</taxon>
        <taxon>Agaricomycotina</taxon>
        <taxon>Agaricomycetes</taxon>
        <taxon>Cantharellales</taxon>
        <taxon>Hydnaceae</taxon>
        <taxon>Hydnum</taxon>
    </lineage>
</organism>
<name>A0A9P6AI73_9AGAM</name>
<accession>A0A9P6AI73</accession>